<gene>
    <name evidence="10 12" type="primary">gatA</name>
    <name evidence="12" type="ORF">EOD40_07220</name>
</gene>
<feature type="active site" description="Charge relay system" evidence="10">
    <location>
        <position position="74"/>
    </location>
</feature>
<evidence type="ECO:0000256" key="1">
    <source>
        <dbReference type="ARBA" id="ARBA00008069"/>
    </source>
</evidence>
<comment type="subunit">
    <text evidence="2 10">Heterotrimer of A, B and C subunits.</text>
</comment>
<dbReference type="Pfam" id="PF01425">
    <property type="entry name" value="Amidase"/>
    <property type="match status" value="1"/>
</dbReference>
<accession>A0A437KYB2</accession>
<evidence type="ECO:0000256" key="6">
    <source>
        <dbReference type="ARBA" id="ARBA00022741"/>
    </source>
</evidence>
<evidence type="ECO:0000313" key="13">
    <source>
        <dbReference type="Proteomes" id="UP000285211"/>
    </source>
</evidence>
<dbReference type="AlphaFoldDB" id="A0A437KYB2"/>
<comment type="catalytic activity">
    <reaction evidence="9 10">
        <text>L-glutamyl-tRNA(Gln) + L-glutamine + ATP + H2O = L-glutaminyl-tRNA(Gln) + L-glutamate + ADP + phosphate + H(+)</text>
        <dbReference type="Rhea" id="RHEA:17521"/>
        <dbReference type="Rhea" id="RHEA-COMP:9681"/>
        <dbReference type="Rhea" id="RHEA-COMP:9684"/>
        <dbReference type="ChEBI" id="CHEBI:15377"/>
        <dbReference type="ChEBI" id="CHEBI:15378"/>
        <dbReference type="ChEBI" id="CHEBI:29985"/>
        <dbReference type="ChEBI" id="CHEBI:30616"/>
        <dbReference type="ChEBI" id="CHEBI:43474"/>
        <dbReference type="ChEBI" id="CHEBI:58359"/>
        <dbReference type="ChEBI" id="CHEBI:78520"/>
        <dbReference type="ChEBI" id="CHEBI:78521"/>
        <dbReference type="ChEBI" id="CHEBI:456216"/>
        <dbReference type="EC" id="6.3.5.7"/>
    </reaction>
</comment>
<dbReference type="GO" id="GO:0050567">
    <property type="term" value="F:glutaminyl-tRNA synthase (glutamine-hydrolyzing) activity"/>
    <property type="evidence" value="ECO:0007669"/>
    <property type="project" value="UniProtKB-UniRule"/>
</dbReference>
<keyword evidence="13" id="KW-1185">Reference proteome</keyword>
<reference evidence="12 13" key="1">
    <citation type="submission" date="2019-01" db="EMBL/GenBank/DDBJ databases">
        <authorList>
            <person name="Chen W.-M."/>
        </authorList>
    </citation>
    <scope>NUCLEOTIDE SEQUENCE [LARGE SCALE GENOMIC DNA]</scope>
    <source>
        <strain evidence="12 13">BBQ-12</strain>
    </source>
</reference>
<comment type="function">
    <text evidence="10">Allows the formation of correctly charged Gln-tRNA(Gln) through the transamidation of misacylated Glu-tRNA(Gln) in organisms which lack glutaminyl-tRNA synthetase. The reaction takes place in the presence of glutamine and ATP through an activated gamma-phospho-Glu-tRNA(Gln).</text>
</comment>
<dbReference type="InterPro" id="IPR000120">
    <property type="entry name" value="Amidase"/>
</dbReference>
<dbReference type="Proteomes" id="UP000285211">
    <property type="component" value="Unassembled WGS sequence"/>
</dbReference>
<dbReference type="Gene3D" id="3.90.1300.10">
    <property type="entry name" value="Amidase signature (AS) domain"/>
    <property type="match status" value="1"/>
</dbReference>
<evidence type="ECO:0000256" key="9">
    <source>
        <dbReference type="ARBA" id="ARBA00047407"/>
    </source>
</evidence>
<dbReference type="PROSITE" id="PS00571">
    <property type="entry name" value="AMIDASES"/>
    <property type="match status" value="1"/>
</dbReference>
<keyword evidence="5 10" id="KW-0436">Ligase</keyword>
<dbReference type="InterPro" id="IPR020556">
    <property type="entry name" value="Amidase_CS"/>
</dbReference>
<dbReference type="OrthoDB" id="9811471at2"/>
<dbReference type="InterPro" id="IPR004412">
    <property type="entry name" value="GatA"/>
</dbReference>
<dbReference type="RefSeq" id="WP_128194220.1">
    <property type="nucleotide sequence ID" value="NZ_SACJ01000003.1"/>
</dbReference>
<evidence type="ECO:0000256" key="3">
    <source>
        <dbReference type="ARBA" id="ARBA00012739"/>
    </source>
</evidence>
<feature type="active site" description="Acyl-ester intermediate" evidence="10">
    <location>
        <position position="173"/>
    </location>
</feature>
<dbReference type="SUPFAM" id="SSF75304">
    <property type="entry name" value="Amidase signature (AS) enzymes"/>
    <property type="match status" value="1"/>
</dbReference>
<dbReference type="EC" id="6.3.5.7" evidence="3 10"/>
<dbReference type="PANTHER" id="PTHR11895:SF7">
    <property type="entry name" value="GLUTAMYL-TRNA(GLN) AMIDOTRANSFERASE SUBUNIT A, MITOCHONDRIAL"/>
    <property type="match status" value="1"/>
</dbReference>
<dbReference type="EMBL" id="SACJ01000003">
    <property type="protein sequence ID" value="RVT77586.1"/>
    <property type="molecule type" value="Genomic_DNA"/>
</dbReference>
<proteinExistence type="inferred from homology"/>
<keyword evidence="7 10" id="KW-0067">ATP-binding</keyword>
<keyword evidence="8 10" id="KW-0648">Protein biosynthesis</keyword>
<dbReference type="InterPro" id="IPR023631">
    <property type="entry name" value="Amidase_dom"/>
</dbReference>
<comment type="caution">
    <text evidence="12">The sequence shown here is derived from an EMBL/GenBank/DDBJ whole genome shotgun (WGS) entry which is preliminary data.</text>
</comment>
<dbReference type="GO" id="GO:0016740">
    <property type="term" value="F:transferase activity"/>
    <property type="evidence" value="ECO:0007669"/>
    <property type="project" value="UniProtKB-KW"/>
</dbReference>
<evidence type="ECO:0000256" key="7">
    <source>
        <dbReference type="ARBA" id="ARBA00022840"/>
    </source>
</evidence>
<dbReference type="HAMAP" id="MF_00120">
    <property type="entry name" value="GatA"/>
    <property type="match status" value="1"/>
</dbReference>
<dbReference type="PANTHER" id="PTHR11895">
    <property type="entry name" value="TRANSAMIDASE"/>
    <property type="match status" value="1"/>
</dbReference>
<feature type="domain" description="Amidase" evidence="11">
    <location>
        <begin position="32"/>
        <end position="455"/>
    </location>
</feature>
<dbReference type="InterPro" id="IPR036928">
    <property type="entry name" value="AS_sf"/>
</dbReference>
<protein>
    <recommendedName>
        <fullName evidence="4 10">Glutamyl-tRNA(Gln) amidotransferase subunit A</fullName>
        <shortName evidence="10">Glu-ADT subunit A</shortName>
        <ecNumber evidence="3 10">6.3.5.7</ecNumber>
    </recommendedName>
</protein>
<organism evidence="12 13">
    <name type="scientific">Flavobacterium sufflavum</name>
    <dbReference type="NCBI Taxonomy" id="1921138"/>
    <lineage>
        <taxon>Bacteria</taxon>
        <taxon>Pseudomonadati</taxon>
        <taxon>Bacteroidota</taxon>
        <taxon>Flavobacteriia</taxon>
        <taxon>Flavobacteriales</taxon>
        <taxon>Flavobacteriaceae</taxon>
        <taxon>Flavobacterium</taxon>
    </lineage>
</organism>
<name>A0A437KYB2_9FLAO</name>
<sequence length="465" mass="50025">MDSKIKEIHQQLVSKQITCTALVQEKLDLLKQNTYNSVNSLLDTLALELAAKVDAKIANGETIGLLEGIPFGIKDVYMLQGTYTTASSDLLKNYKSPYTATAIQKLLDAGAIPLVKENCDSFGHGSSSENTIFGAVKNAIDPTLVAGGSSGGSAVNVAKDYTVFSIGGDTGGSIRQPAGYNHIYGFKPTYGRISRYGLMAYASSTDCVGPLAKSIEDIRIVLNVMSGKDPKDQTSVASTEISEEAIATSAVKTVGYFKNFIESDAIDAQIKADFLASIEKIKAKGIEVKELDFFESDILVSTYYTLAMAETASNLSRLDGTNYGNRIEAENLIETYAVTRSENFSEETKRRIVGGNQVLSQGFSDEIYLKGLALRDQISENFSKDFLAVDIVLSPVTPSTPPKIGDSLKAPLAMYLSDVYTVGFSLGQLPTLTVPQGTSTGLQITAAKNNDELVLKFANFLKDTI</sequence>
<evidence type="ECO:0000256" key="2">
    <source>
        <dbReference type="ARBA" id="ARBA00011123"/>
    </source>
</evidence>
<keyword evidence="6 10" id="KW-0547">Nucleotide-binding</keyword>
<evidence type="ECO:0000256" key="10">
    <source>
        <dbReference type="HAMAP-Rule" id="MF_00120"/>
    </source>
</evidence>
<evidence type="ECO:0000256" key="8">
    <source>
        <dbReference type="ARBA" id="ARBA00022917"/>
    </source>
</evidence>
<comment type="similarity">
    <text evidence="1 10">Belongs to the amidase family. GatA subfamily.</text>
</comment>
<keyword evidence="12" id="KW-0808">Transferase</keyword>
<evidence type="ECO:0000313" key="12">
    <source>
        <dbReference type="EMBL" id="RVT77586.1"/>
    </source>
</evidence>
<dbReference type="GO" id="GO:0005524">
    <property type="term" value="F:ATP binding"/>
    <property type="evidence" value="ECO:0007669"/>
    <property type="project" value="UniProtKB-KW"/>
</dbReference>
<evidence type="ECO:0000259" key="11">
    <source>
        <dbReference type="Pfam" id="PF01425"/>
    </source>
</evidence>
<feature type="active site" description="Charge relay system" evidence="10">
    <location>
        <position position="149"/>
    </location>
</feature>
<dbReference type="GO" id="GO:0030956">
    <property type="term" value="C:glutamyl-tRNA(Gln) amidotransferase complex"/>
    <property type="evidence" value="ECO:0007669"/>
    <property type="project" value="InterPro"/>
</dbReference>
<evidence type="ECO:0000256" key="4">
    <source>
        <dbReference type="ARBA" id="ARBA00014428"/>
    </source>
</evidence>
<dbReference type="GO" id="GO:0006412">
    <property type="term" value="P:translation"/>
    <property type="evidence" value="ECO:0007669"/>
    <property type="project" value="UniProtKB-UniRule"/>
</dbReference>
<evidence type="ECO:0000256" key="5">
    <source>
        <dbReference type="ARBA" id="ARBA00022598"/>
    </source>
</evidence>